<evidence type="ECO:0000313" key="3">
    <source>
        <dbReference type="Proteomes" id="UP000710432"/>
    </source>
</evidence>
<name>A0A8J6G7V1_MICOH</name>
<dbReference type="GO" id="GO:0030425">
    <property type="term" value="C:dendrite"/>
    <property type="evidence" value="ECO:0007669"/>
    <property type="project" value="TreeGrafter"/>
</dbReference>
<dbReference type="AlphaFoldDB" id="A0A8J6G7V1"/>
<evidence type="ECO:0000259" key="1">
    <source>
        <dbReference type="Pfam" id="PF14649"/>
    </source>
</evidence>
<dbReference type="PANTHER" id="PTHR13650:SF0">
    <property type="entry name" value="SPATACSIN"/>
    <property type="match status" value="1"/>
</dbReference>
<comment type="caution">
    <text evidence="2">The sequence shown here is derived from an EMBL/GenBank/DDBJ whole genome shotgun (WGS) entry which is preliminary data.</text>
</comment>
<dbReference type="GO" id="GO:0030424">
    <property type="term" value="C:axon"/>
    <property type="evidence" value="ECO:0007669"/>
    <property type="project" value="TreeGrafter"/>
</dbReference>
<accession>A0A8J6G7V1</accession>
<dbReference type="GO" id="GO:0005737">
    <property type="term" value="C:cytoplasm"/>
    <property type="evidence" value="ECO:0007669"/>
    <property type="project" value="TreeGrafter"/>
</dbReference>
<evidence type="ECO:0000313" key="2">
    <source>
        <dbReference type="EMBL" id="KAH0505996.1"/>
    </source>
</evidence>
<dbReference type="EMBL" id="JAATJU010024300">
    <property type="protein sequence ID" value="KAH0505996.1"/>
    <property type="molecule type" value="Genomic_DNA"/>
</dbReference>
<dbReference type="PANTHER" id="PTHR13650">
    <property type="entry name" value="SPATACSIN"/>
    <property type="match status" value="1"/>
</dbReference>
<dbReference type="GO" id="GO:0008088">
    <property type="term" value="P:axo-dendritic transport"/>
    <property type="evidence" value="ECO:0007669"/>
    <property type="project" value="TreeGrafter"/>
</dbReference>
<sequence>MEDLHSDIRALLPSAALSEDHTQGIESTLWLELVVEKVTGELLSPSEGTGEEQPLNPTEKNQTLLQLTAVRRQDLTLEYRLVVCLLTSIGRSSEMTYMVDLLHQKHYFEVLMRKKLDPSGTLKTALLDYIKRCCPGDSEKHDMIALCFSMCREIGENQS</sequence>
<proteinExistence type="predicted"/>
<dbReference type="InterPro" id="IPR028103">
    <property type="entry name" value="Spatacsin"/>
</dbReference>
<reference evidence="2" key="1">
    <citation type="submission" date="2020-03" db="EMBL/GenBank/DDBJ databases">
        <title>Studies in the Genomics of Life Span.</title>
        <authorList>
            <person name="Glass D."/>
        </authorList>
    </citation>
    <scope>NUCLEOTIDE SEQUENCE</scope>
    <source>
        <strain evidence="2">LTLLF</strain>
        <tissue evidence="2">Muscle</tissue>
    </source>
</reference>
<protein>
    <submittedName>
        <fullName evidence="2">Spatacsin</fullName>
    </submittedName>
</protein>
<dbReference type="GO" id="GO:0048489">
    <property type="term" value="P:synaptic vesicle transport"/>
    <property type="evidence" value="ECO:0007669"/>
    <property type="project" value="TreeGrafter"/>
</dbReference>
<dbReference type="GO" id="GO:0045202">
    <property type="term" value="C:synapse"/>
    <property type="evidence" value="ECO:0007669"/>
    <property type="project" value="TreeGrafter"/>
</dbReference>
<dbReference type="Proteomes" id="UP000710432">
    <property type="component" value="Unassembled WGS sequence"/>
</dbReference>
<dbReference type="GO" id="GO:0007409">
    <property type="term" value="P:axonogenesis"/>
    <property type="evidence" value="ECO:0007669"/>
    <property type="project" value="TreeGrafter"/>
</dbReference>
<feature type="domain" description="Spatacsin C-terminal" evidence="1">
    <location>
        <begin position="78"/>
        <end position="158"/>
    </location>
</feature>
<organism evidence="2 3">
    <name type="scientific">Microtus ochrogaster</name>
    <name type="common">Prairie vole</name>
    <dbReference type="NCBI Taxonomy" id="79684"/>
    <lineage>
        <taxon>Eukaryota</taxon>
        <taxon>Metazoa</taxon>
        <taxon>Chordata</taxon>
        <taxon>Craniata</taxon>
        <taxon>Vertebrata</taxon>
        <taxon>Euteleostomi</taxon>
        <taxon>Mammalia</taxon>
        <taxon>Eutheria</taxon>
        <taxon>Euarchontoglires</taxon>
        <taxon>Glires</taxon>
        <taxon>Rodentia</taxon>
        <taxon>Myomorpha</taxon>
        <taxon>Muroidea</taxon>
        <taxon>Cricetidae</taxon>
        <taxon>Arvicolinae</taxon>
        <taxon>Microtus</taxon>
    </lineage>
</organism>
<dbReference type="GO" id="GO:0007268">
    <property type="term" value="P:chemical synaptic transmission"/>
    <property type="evidence" value="ECO:0007669"/>
    <property type="project" value="TreeGrafter"/>
</dbReference>
<dbReference type="Pfam" id="PF14649">
    <property type="entry name" value="Spatacsin_C"/>
    <property type="match status" value="1"/>
</dbReference>
<gene>
    <name evidence="2" type="ORF">LTLLF_175265</name>
</gene>
<dbReference type="InterPro" id="IPR028107">
    <property type="entry name" value="Spatacsin_C_dom"/>
</dbReference>